<evidence type="ECO:0000313" key="2">
    <source>
        <dbReference type="Proteomes" id="UP000636811"/>
    </source>
</evidence>
<dbReference type="Proteomes" id="UP000636811">
    <property type="component" value="Unassembled WGS sequence"/>
</dbReference>
<gene>
    <name evidence="1" type="ORF">IV433_06065</name>
</gene>
<name>A0ABS0E1K7_9GAMM</name>
<keyword evidence="2" id="KW-1185">Reference proteome</keyword>
<accession>A0ABS0E1K7</accession>
<reference evidence="1 2" key="1">
    <citation type="submission" date="2020-11" db="EMBL/GenBank/DDBJ databases">
        <title>Taxonomic investigation of Rahnella strains.</title>
        <authorList>
            <person name="Lee S.D."/>
        </authorList>
    </citation>
    <scope>NUCLEOTIDE SEQUENCE [LARGE SCALE GENOMIC DNA]</scope>
    <source>
        <strain evidence="1 2">SAP-17</strain>
    </source>
</reference>
<evidence type="ECO:0000313" key="1">
    <source>
        <dbReference type="EMBL" id="MBF7978977.1"/>
    </source>
</evidence>
<dbReference type="RefSeq" id="WP_195813453.1">
    <property type="nucleotide sequence ID" value="NZ_JADOBI010000002.1"/>
</dbReference>
<sequence>MADESDKILKEGGIRLLTPGEIALAKKVFGSSIEYGTVWIHRDSYPPFNLQNEHTAMTPNGEIYFRNEYRDDFSASTDNLQHMFIHEMSHVWQRKKGMNVIGRGLISWLVSYRYTLDGRLLCEYPMEQQAQIIADNFTLQARGYDIWHRLWSNKYPDITLDGDITEQVIRQQYRNALRGFPW</sequence>
<proteinExistence type="predicted"/>
<dbReference type="EMBL" id="JADOBI010000002">
    <property type="protein sequence ID" value="MBF7978977.1"/>
    <property type="molecule type" value="Genomic_DNA"/>
</dbReference>
<organism evidence="1 2">
    <name type="scientific">Rahnella laticis</name>
    <dbReference type="NCBI Taxonomy" id="2787622"/>
    <lineage>
        <taxon>Bacteria</taxon>
        <taxon>Pseudomonadati</taxon>
        <taxon>Pseudomonadota</taxon>
        <taxon>Gammaproteobacteria</taxon>
        <taxon>Enterobacterales</taxon>
        <taxon>Yersiniaceae</taxon>
        <taxon>Rahnella</taxon>
    </lineage>
</organism>
<protein>
    <submittedName>
        <fullName evidence="1">Type IV secretion protein Rhs</fullName>
    </submittedName>
</protein>
<comment type="caution">
    <text evidence="1">The sequence shown here is derived from an EMBL/GenBank/DDBJ whole genome shotgun (WGS) entry which is preliminary data.</text>
</comment>